<keyword evidence="5" id="KW-0158">Chromosome</keyword>
<comment type="similarity">
    <text evidence="3">Belongs to the CND2 (condensin subunit 2) family.</text>
</comment>
<evidence type="ECO:0000256" key="9">
    <source>
        <dbReference type="ARBA" id="ARBA00023067"/>
    </source>
</evidence>
<keyword evidence="8" id="KW-0498">Mitosis</keyword>
<evidence type="ECO:0000313" key="12">
    <source>
        <dbReference type="EMBL" id="KIW20764.1"/>
    </source>
</evidence>
<evidence type="ECO:0000256" key="2">
    <source>
        <dbReference type="ARBA" id="ARBA00004496"/>
    </source>
</evidence>
<comment type="subcellular location">
    <subcellularLocation>
        <location evidence="1">Chromosome</location>
    </subcellularLocation>
    <subcellularLocation>
        <location evidence="2">Cytoplasm</location>
    </subcellularLocation>
</comment>
<organism evidence="12 13">
    <name type="scientific">Exophiala spinifera</name>
    <dbReference type="NCBI Taxonomy" id="91928"/>
    <lineage>
        <taxon>Eukaryota</taxon>
        <taxon>Fungi</taxon>
        <taxon>Dikarya</taxon>
        <taxon>Ascomycota</taxon>
        <taxon>Pezizomycotina</taxon>
        <taxon>Eurotiomycetes</taxon>
        <taxon>Chaetothyriomycetidae</taxon>
        <taxon>Chaetothyriales</taxon>
        <taxon>Herpotrichiellaceae</taxon>
        <taxon>Exophiala</taxon>
    </lineage>
</organism>
<sequence length="1005" mass="110628">MPRVSSQSGGRPSRQAVVMNMAREKSKASPIKLALNDDRGEKVARLQSRQALQEIHMNEIRAAASPVRKINQHRNRDRRDTSGSRAMSESPRTPRTSDAHLRKKVALHRRQSQQNHGQHANSPRTDTLTPMKRVPILANFEEWMKMATDNKINAANSWNFALIDYFHDMSLLKEGDGVNFQKASCTLDGCVKIYTSRVDSVATETGRLLSGLADGAEGKKRNKDDGADDDDDEGEEGEDGEGEDGEGKKKSKKKTTRSHEATLAPGFASFQGKKLELEFAVDPLFKKASADFDEGGAKGLLLNHLSIDSDGRIVFDSSDDAGDATLVADKDKSQHHGDGDQEDGADAAVAQATKAAAETDEAEMEDPTPTPEAEEQDEEIDLGALAAKFFPDLGVLDSQDVCPSMKSFTLGDPSGELNIPFLKAPDDWREQKKGSTTPAPPTLDGNINLSDQTGIFLDGTNAMGFDDDDDDGGLLGGFDVADNVGFGEGGEAWAKDAAIEAQTRVVQAGEMDDNLLEGDNNAYALSLQHKYQEDAEHESIMAYFDKAFNSRAKGKMAFMTLENWRMQKIQKAAQAENAPTTRQRKEKEPFEIDFLGPMSESLKELLEAPAVLNSQISLPKGQWKTKGRNLLDKDDEVVDPRKLMRLWTKPKCRVGRRKGKMGVIDEGFGARNRLAIIHGQQGDVDEDEEDEGRKGDYDADFFADDDQMPFFDGPLPIDDEDDGLGVGDLDVGDEGQAFMDAREMLSPPPPDGQHQRQNDGFMGMMEDGAVLKQEPQEGAETQDPQAQHNGLDLLPGSFGSQLVTQAGRRLRPEYVNYARTAKKVDVRRLKENMWKGMSEKLALMRIDVFEKPTSVQQEHAQQRQQQVSEATANGVVDEDVDMMDVDVDMDEHETSQDQDQLQGELQRQVDDADATRGDEGVGGGGAGQVGEADDALKFTELIQDLRGVYPEQQMKDISTSYCFICLLHLANEKGLVLEGEVDGERAMQEIRVMRDKSVGEGYEGE</sequence>
<evidence type="ECO:0000256" key="8">
    <source>
        <dbReference type="ARBA" id="ARBA00022776"/>
    </source>
</evidence>
<dbReference type="GO" id="GO:0007076">
    <property type="term" value="P:mitotic chromosome condensation"/>
    <property type="evidence" value="ECO:0007669"/>
    <property type="project" value="InterPro"/>
</dbReference>
<name>A0A0D2CB17_9EURO</name>
<feature type="compositionally biased region" description="Low complexity" evidence="11">
    <location>
        <begin position="346"/>
        <end position="356"/>
    </location>
</feature>
<dbReference type="Proteomes" id="UP000053328">
    <property type="component" value="Unassembled WGS sequence"/>
</dbReference>
<dbReference type="EMBL" id="KN847492">
    <property type="protein sequence ID" value="KIW20764.1"/>
    <property type="molecule type" value="Genomic_DNA"/>
</dbReference>
<feature type="region of interest" description="Disordered" evidence="11">
    <location>
        <begin position="890"/>
        <end position="929"/>
    </location>
</feature>
<feature type="compositionally biased region" description="Acidic residues" evidence="11">
    <location>
        <begin position="226"/>
        <end position="244"/>
    </location>
</feature>
<feature type="compositionally biased region" description="Acidic residues" evidence="11">
    <location>
        <begin position="358"/>
        <end position="378"/>
    </location>
</feature>
<dbReference type="AlphaFoldDB" id="A0A0D2CB17"/>
<dbReference type="PANTHER" id="PTHR13108">
    <property type="entry name" value="CONDENSIN COMPLEX SUBUNIT 2"/>
    <property type="match status" value="1"/>
</dbReference>
<accession>A0A0D2CB17</accession>
<feature type="region of interest" description="Disordered" evidence="11">
    <location>
        <begin position="323"/>
        <end position="378"/>
    </location>
</feature>
<keyword evidence="7" id="KW-0132">Cell division</keyword>
<dbReference type="GO" id="GO:0005737">
    <property type="term" value="C:cytoplasm"/>
    <property type="evidence" value="ECO:0007669"/>
    <property type="project" value="UniProtKB-SubCell"/>
</dbReference>
<evidence type="ECO:0000256" key="11">
    <source>
        <dbReference type="SAM" id="MobiDB-lite"/>
    </source>
</evidence>
<feature type="region of interest" description="Disordered" evidence="11">
    <location>
        <begin position="215"/>
        <end position="260"/>
    </location>
</feature>
<feature type="compositionally biased region" description="Basic and acidic residues" evidence="11">
    <location>
        <begin position="216"/>
        <end position="225"/>
    </location>
</feature>
<feature type="region of interest" description="Disordered" evidence="11">
    <location>
        <begin position="1"/>
        <end position="36"/>
    </location>
</feature>
<feature type="compositionally biased region" description="Basic and acidic residues" evidence="11">
    <location>
        <begin position="907"/>
        <end position="919"/>
    </location>
</feature>
<feature type="compositionally biased region" description="Polar residues" evidence="11">
    <location>
        <begin position="112"/>
        <end position="128"/>
    </location>
</feature>
<feature type="compositionally biased region" description="Basic residues" evidence="11">
    <location>
        <begin position="101"/>
        <end position="111"/>
    </location>
</feature>
<keyword evidence="13" id="KW-1185">Reference proteome</keyword>
<dbReference type="STRING" id="91928.A0A0D2CB17"/>
<evidence type="ECO:0000256" key="5">
    <source>
        <dbReference type="ARBA" id="ARBA00022454"/>
    </source>
</evidence>
<evidence type="ECO:0000256" key="3">
    <source>
        <dbReference type="ARBA" id="ARBA00009471"/>
    </source>
</evidence>
<dbReference type="InterPro" id="IPR022816">
    <property type="entry name" value="Condensin_barren_su2"/>
</dbReference>
<dbReference type="GO" id="GO:0003682">
    <property type="term" value="F:chromatin binding"/>
    <property type="evidence" value="ECO:0007669"/>
    <property type="project" value="TreeGrafter"/>
</dbReference>
<keyword evidence="6" id="KW-0963">Cytoplasm</keyword>
<feature type="region of interest" description="Disordered" evidence="11">
    <location>
        <begin position="63"/>
        <end position="131"/>
    </location>
</feature>
<feature type="compositionally biased region" description="Polar residues" evidence="11">
    <location>
        <begin position="83"/>
        <end position="94"/>
    </location>
</feature>
<dbReference type="PANTHER" id="PTHR13108:SF9">
    <property type="entry name" value="CONDENSIN COMPLEX SUBUNIT 2"/>
    <property type="match status" value="1"/>
</dbReference>
<dbReference type="PIRSF" id="PIRSF017126">
    <property type="entry name" value="Condensin_H"/>
    <property type="match status" value="1"/>
</dbReference>
<feature type="compositionally biased region" description="Basic and acidic residues" evidence="11">
    <location>
        <begin position="328"/>
        <end position="339"/>
    </location>
</feature>
<feature type="compositionally biased region" description="Polar residues" evidence="11">
    <location>
        <begin position="1"/>
        <end position="10"/>
    </location>
</feature>
<dbReference type="GeneID" id="27328425"/>
<dbReference type="GO" id="GO:0051301">
    <property type="term" value="P:cell division"/>
    <property type="evidence" value="ECO:0007669"/>
    <property type="project" value="UniProtKB-KW"/>
</dbReference>
<evidence type="ECO:0000256" key="1">
    <source>
        <dbReference type="ARBA" id="ARBA00004286"/>
    </source>
</evidence>
<protein>
    <recommendedName>
        <fullName evidence="4">Condensin complex subunit 2</fullName>
    </recommendedName>
</protein>
<evidence type="ECO:0000256" key="7">
    <source>
        <dbReference type="ARBA" id="ARBA00022618"/>
    </source>
</evidence>
<dbReference type="HOGENOM" id="CLU_010510_0_1_1"/>
<gene>
    <name evidence="12" type="ORF">PV08_01342</name>
</gene>
<dbReference type="RefSeq" id="XP_016240980.1">
    <property type="nucleotide sequence ID" value="XM_016375704.1"/>
</dbReference>
<dbReference type="GO" id="GO:0000796">
    <property type="term" value="C:condensin complex"/>
    <property type="evidence" value="ECO:0007669"/>
    <property type="project" value="InterPro"/>
</dbReference>
<evidence type="ECO:0000256" key="10">
    <source>
        <dbReference type="ARBA" id="ARBA00023306"/>
    </source>
</evidence>
<evidence type="ECO:0000256" key="6">
    <source>
        <dbReference type="ARBA" id="ARBA00022490"/>
    </source>
</evidence>
<keyword evidence="9" id="KW-0226">DNA condensation</keyword>
<dbReference type="Pfam" id="PF05786">
    <property type="entry name" value="Cnd2"/>
    <property type="match status" value="1"/>
</dbReference>
<reference evidence="12 13" key="1">
    <citation type="submission" date="2015-01" db="EMBL/GenBank/DDBJ databases">
        <title>The Genome Sequence of Exophiala spinifera CBS89968.</title>
        <authorList>
            <consortium name="The Broad Institute Genomics Platform"/>
            <person name="Cuomo C."/>
            <person name="de Hoog S."/>
            <person name="Gorbushina A."/>
            <person name="Stielow B."/>
            <person name="Teixiera M."/>
            <person name="Abouelleil A."/>
            <person name="Chapman S.B."/>
            <person name="Priest M."/>
            <person name="Young S.K."/>
            <person name="Wortman J."/>
            <person name="Nusbaum C."/>
            <person name="Birren B."/>
        </authorList>
    </citation>
    <scope>NUCLEOTIDE SEQUENCE [LARGE SCALE GENOMIC DNA]</scope>
    <source>
        <strain evidence="12 13">CBS 89968</strain>
    </source>
</reference>
<keyword evidence="10" id="KW-0131">Cell cycle</keyword>
<proteinExistence type="inferred from homology"/>
<dbReference type="VEuPathDB" id="FungiDB:PV08_01342"/>
<evidence type="ECO:0000256" key="4">
    <source>
        <dbReference type="ARBA" id="ARBA00016065"/>
    </source>
</evidence>
<dbReference type="OrthoDB" id="362021at2759"/>
<evidence type="ECO:0000313" key="13">
    <source>
        <dbReference type="Proteomes" id="UP000053328"/>
    </source>
</evidence>